<comment type="caution">
    <text evidence="1">The sequence shown here is derived from an EMBL/GenBank/DDBJ whole genome shotgun (WGS) entry which is preliminary data.</text>
</comment>
<dbReference type="Proteomes" id="UP000178099">
    <property type="component" value="Unassembled WGS sequence"/>
</dbReference>
<protein>
    <submittedName>
        <fullName evidence="1">Uncharacterized protein</fullName>
    </submittedName>
</protein>
<evidence type="ECO:0000313" key="1">
    <source>
        <dbReference type="EMBL" id="OGZ11045.1"/>
    </source>
</evidence>
<dbReference type="AlphaFoldDB" id="A0A1G2DBQ1"/>
<evidence type="ECO:0000313" key="2">
    <source>
        <dbReference type="Proteomes" id="UP000178099"/>
    </source>
</evidence>
<gene>
    <name evidence="1" type="ORF">A3D67_03245</name>
</gene>
<accession>A0A1G2DBQ1</accession>
<sequence>MRTPSEDVLVVSFKQMADHPTVGDEEVEEYFWRFQSILDADDIKEVFAILAGKRPRLLARLEATYATGVRLN</sequence>
<dbReference type="EMBL" id="MHLN01000027">
    <property type="protein sequence ID" value="OGZ11045.1"/>
    <property type="molecule type" value="Genomic_DNA"/>
</dbReference>
<organism evidence="1 2">
    <name type="scientific">Candidatus Lloydbacteria bacterium RIFCSPHIGHO2_02_FULL_51_22</name>
    <dbReference type="NCBI Taxonomy" id="1798663"/>
    <lineage>
        <taxon>Bacteria</taxon>
        <taxon>Candidatus Lloydiibacteriota</taxon>
    </lineage>
</organism>
<proteinExistence type="predicted"/>
<name>A0A1G2DBQ1_9BACT</name>
<reference evidence="1 2" key="1">
    <citation type="journal article" date="2016" name="Nat. Commun.">
        <title>Thousands of microbial genomes shed light on interconnected biogeochemical processes in an aquifer system.</title>
        <authorList>
            <person name="Anantharaman K."/>
            <person name="Brown C.T."/>
            <person name="Hug L.A."/>
            <person name="Sharon I."/>
            <person name="Castelle C.J."/>
            <person name="Probst A.J."/>
            <person name="Thomas B.C."/>
            <person name="Singh A."/>
            <person name="Wilkins M.J."/>
            <person name="Karaoz U."/>
            <person name="Brodie E.L."/>
            <person name="Williams K.H."/>
            <person name="Hubbard S.S."/>
            <person name="Banfield J.F."/>
        </authorList>
    </citation>
    <scope>NUCLEOTIDE SEQUENCE [LARGE SCALE GENOMIC DNA]</scope>
</reference>